<name>A0ABN9QIM1_9DINO</name>
<dbReference type="InterPro" id="IPR012675">
    <property type="entry name" value="Beta-grasp_dom_sf"/>
</dbReference>
<dbReference type="PANTHER" id="PTHR43112">
    <property type="entry name" value="FERREDOXIN"/>
    <property type="match status" value="1"/>
</dbReference>
<feature type="non-terminal residue" evidence="10">
    <location>
        <position position="1"/>
    </location>
</feature>
<comment type="similarity">
    <text evidence="1 8">Belongs to the 2Fe2S plant-type ferredoxin family.</text>
</comment>
<reference evidence="10" key="1">
    <citation type="submission" date="2023-10" db="EMBL/GenBank/DDBJ databases">
        <authorList>
            <person name="Chen Y."/>
            <person name="Shah S."/>
            <person name="Dougan E. K."/>
            <person name="Thang M."/>
            <person name="Chan C."/>
        </authorList>
    </citation>
    <scope>NUCLEOTIDE SEQUENCE [LARGE SCALE GENOMIC DNA]</scope>
</reference>
<keyword evidence="2 8" id="KW-0813">Transport</keyword>
<keyword evidence="11" id="KW-1185">Reference proteome</keyword>
<protein>
    <recommendedName>
        <fullName evidence="8">Ferredoxin</fullName>
    </recommendedName>
</protein>
<evidence type="ECO:0000256" key="3">
    <source>
        <dbReference type="ARBA" id="ARBA00022714"/>
    </source>
</evidence>
<dbReference type="InterPro" id="IPR036010">
    <property type="entry name" value="2Fe-2S_ferredoxin-like_sf"/>
</dbReference>
<dbReference type="InterPro" id="IPR010241">
    <property type="entry name" value="Fd_pln"/>
</dbReference>
<proteinExistence type="inferred from homology"/>
<comment type="cofactor">
    <cofactor evidence="8">
        <name>[2Fe-2S] cluster</name>
        <dbReference type="ChEBI" id="CHEBI:190135"/>
    </cofactor>
    <text evidence="8">Binds 1 [2Fe-2S] cluster.</text>
</comment>
<evidence type="ECO:0000256" key="4">
    <source>
        <dbReference type="ARBA" id="ARBA00022723"/>
    </source>
</evidence>
<evidence type="ECO:0000256" key="1">
    <source>
        <dbReference type="ARBA" id="ARBA00007874"/>
    </source>
</evidence>
<organism evidence="10 11">
    <name type="scientific">Prorocentrum cordatum</name>
    <dbReference type="NCBI Taxonomy" id="2364126"/>
    <lineage>
        <taxon>Eukaryota</taxon>
        <taxon>Sar</taxon>
        <taxon>Alveolata</taxon>
        <taxon>Dinophyceae</taxon>
        <taxon>Prorocentrales</taxon>
        <taxon>Prorocentraceae</taxon>
        <taxon>Prorocentrum</taxon>
    </lineage>
</organism>
<evidence type="ECO:0000256" key="6">
    <source>
        <dbReference type="ARBA" id="ARBA00023004"/>
    </source>
</evidence>
<keyword evidence="5 8" id="KW-0249">Electron transport</keyword>
<dbReference type="PROSITE" id="PS51085">
    <property type="entry name" value="2FE2S_FER_2"/>
    <property type="match status" value="1"/>
</dbReference>
<dbReference type="NCBIfam" id="TIGR02008">
    <property type="entry name" value="fdx_plant"/>
    <property type="match status" value="1"/>
</dbReference>
<dbReference type="InterPro" id="IPR006058">
    <property type="entry name" value="2Fe2S_fd_BS"/>
</dbReference>
<dbReference type="SUPFAM" id="SSF54292">
    <property type="entry name" value="2Fe-2S ferredoxin-like"/>
    <property type="match status" value="1"/>
</dbReference>
<sequence>RTPSPSYVWWWWWETSPSCGCSVAVQEVTLETPGGTKEFECPEDVYILDQAEEEGLELPYSCRAGSCSSCAGKVLSGEIDQSDQAFLDEDQTGEGFCLTCVTYATSDVTIKTHCEDDL</sequence>
<accession>A0ABN9QIM1</accession>
<dbReference type="EMBL" id="CAUYUJ010003336">
    <property type="protein sequence ID" value="CAK0804904.1"/>
    <property type="molecule type" value="Genomic_DNA"/>
</dbReference>
<evidence type="ECO:0000313" key="10">
    <source>
        <dbReference type="EMBL" id="CAK0804904.1"/>
    </source>
</evidence>
<keyword evidence="3 8" id="KW-0001">2Fe-2S</keyword>
<evidence type="ECO:0000259" key="9">
    <source>
        <dbReference type="PROSITE" id="PS51085"/>
    </source>
</evidence>
<comment type="function">
    <text evidence="8">Ferredoxins are iron-sulfur proteins that transfer electrons in a wide variety of metabolic reactions.</text>
</comment>
<dbReference type="Proteomes" id="UP001189429">
    <property type="component" value="Unassembled WGS sequence"/>
</dbReference>
<evidence type="ECO:0000256" key="2">
    <source>
        <dbReference type="ARBA" id="ARBA00022448"/>
    </source>
</evidence>
<evidence type="ECO:0000256" key="7">
    <source>
        <dbReference type="ARBA" id="ARBA00023014"/>
    </source>
</evidence>
<dbReference type="PANTHER" id="PTHR43112:SF3">
    <property type="entry name" value="FERREDOXIN-2, CHLOROPLASTIC"/>
    <property type="match status" value="1"/>
</dbReference>
<evidence type="ECO:0000256" key="5">
    <source>
        <dbReference type="ARBA" id="ARBA00022982"/>
    </source>
</evidence>
<keyword evidence="6 8" id="KW-0408">Iron</keyword>
<dbReference type="Pfam" id="PF00111">
    <property type="entry name" value="Fer2"/>
    <property type="match status" value="1"/>
</dbReference>
<evidence type="ECO:0000256" key="8">
    <source>
        <dbReference type="RuleBase" id="RU364001"/>
    </source>
</evidence>
<comment type="caution">
    <text evidence="10">The sequence shown here is derived from an EMBL/GenBank/DDBJ whole genome shotgun (WGS) entry which is preliminary data.</text>
</comment>
<feature type="domain" description="2Fe-2S ferredoxin-type" evidence="9">
    <location>
        <begin position="26"/>
        <end position="116"/>
    </location>
</feature>
<dbReference type="InterPro" id="IPR001041">
    <property type="entry name" value="2Fe-2S_ferredoxin-type"/>
</dbReference>
<dbReference type="Gene3D" id="3.10.20.30">
    <property type="match status" value="1"/>
</dbReference>
<dbReference type="PROSITE" id="PS00197">
    <property type="entry name" value="2FE2S_FER_1"/>
    <property type="match status" value="1"/>
</dbReference>
<keyword evidence="7 8" id="KW-0411">Iron-sulfur</keyword>
<gene>
    <name evidence="10" type="ORF">PCOR1329_LOCUS11578</name>
</gene>
<evidence type="ECO:0000313" key="11">
    <source>
        <dbReference type="Proteomes" id="UP001189429"/>
    </source>
</evidence>
<dbReference type="CDD" id="cd00207">
    <property type="entry name" value="fer2"/>
    <property type="match status" value="1"/>
</dbReference>
<keyword evidence="4 8" id="KW-0479">Metal-binding</keyword>